<dbReference type="PANTHER" id="PTHR42909:SF1">
    <property type="entry name" value="CARBOHYDRATE KINASE PFKB DOMAIN-CONTAINING PROTEIN"/>
    <property type="match status" value="1"/>
</dbReference>
<dbReference type="Proteomes" id="UP000694845">
    <property type="component" value="Unplaced"/>
</dbReference>
<reference evidence="11" key="1">
    <citation type="submission" date="2025-08" db="UniProtKB">
        <authorList>
            <consortium name="RefSeq"/>
        </authorList>
    </citation>
    <scope>IDENTIFICATION</scope>
</reference>
<dbReference type="GO" id="GO:0016301">
    <property type="term" value="F:kinase activity"/>
    <property type="evidence" value="ECO:0007669"/>
    <property type="project" value="UniProtKB-KW"/>
</dbReference>
<dbReference type="OrthoDB" id="198885at2759"/>
<evidence type="ECO:0000256" key="1">
    <source>
        <dbReference type="ARBA" id="ARBA00022679"/>
    </source>
</evidence>
<keyword evidence="5" id="KW-0464">Manganese</keyword>
<dbReference type="InterPro" id="IPR029056">
    <property type="entry name" value="Ribokinase-like"/>
</dbReference>
<dbReference type="Pfam" id="PF00294">
    <property type="entry name" value="PfkB"/>
    <property type="match status" value="1"/>
</dbReference>
<dbReference type="SUPFAM" id="SSF53613">
    <property type="entry name" value="Ribokinase-like"/>
    <property type="match status" value="1"/>
</dbReference>
<evidence type="ECO:0000256" key="4">
    <source>
        <dbReference type="ARBA" id="ARBA00022801"/>
    </source>
</evidence>
<gene>
    <name evidence="11" type="primary">LOC110986192</name>
</gene>
<evidence type="ECO:0000256" key="2">
    <source>
        <dbReference type="ARBA" id="ARBA00022723"/>
    </source>
</evidence>
<feature type="domain" description="Carbohydrate kinase PfkB" evidence="9">
    <location>
        <begin position="397"/>
        <end position="708"/>
    </location>
</feature>
<evidence type="ECO:0000256" key="7">
    <source>
        <dbReference type="ARBA" id="ARBA00023295"/>
    </source>
</evidence>
<evidence type="ECO:0000256" key="8">
    <source>
        <dbReference type="SAM" id="MobiDB-lite"/>
    </source>
</evidence>
<dbReference type="PANTHER" id="PTHR42909">
    <property type="entry name" value="ZGC:136858"/>
    <property type="match status" value="1"/>
</dbReference>
<dbReference type="Pfam" id="PF04227">
    <property type="entry name" value="Indigoidine_A"/>
    <property type="match status" value="1"/>
</dbReference>
<keyword evidence="4" id="KW-0378">Hydrolase</keyword>
<accession>A0A8B7ZJU1</accession>
<dbReference type="Gene3D" id="3.40.1790.10">
    <property type="entry name" value="Indigoidine synthase domain"/>
    <property type="match status" value="1"/>
</dbReference>
<dbReference type="GO" id="GO:0005737">
    <property type="term" value="C:cytoplasm"/>
    <property type="evidence" value="ECO:0007669"/>
    <property type="project" value="TreeGrafter"/>
</dbReference>
<dbReference type="GeneID" id="110986192"/>
<name>A0A8B7ZJU1_ACAPL</name>
<organism evidence="10 11">
    <name type="scientific">Acanthaster planci</name>
    <name type="common">Crown-of-thorns starfish</name>
    <dbReference type="NCBI Taxonomy" id="133434"/>
    <lineage>
        <taxon>Eukaryota</taxon>
        <taxon>Metazoa</taxon>
        <taxon>Echinodermata</taxon>
        <taxon>Eleutherozoa</taxon>
        <taxon>Asterozoa</taxon>
        <taxon>Asteroidea</taxon>
        <taxon>Valvatacea</taxon>
        <taxon>Valvatida</taxon>
        <taxon>Acanthasteridae</taxon>
        <taxon>Acanthaster</taxon>
    </lineage>
</organism>
<evidence type="ECO:0000256" key="5">
    <source>
        <dbReference type="ARBA" id="ARBA00023211"/>
    </source>
</evidence>
<dbReference type="InterPro" id="IPR007342">
    <property type="entry name" value="PsuG"/>
</dbReference>
<feature type="compositionally biased region" description="Basic residues" evidence="8">
    <location>
        <begin position="363"/>
        <end position="373"/>
    </location>
</feature>
<evidence type="ECO:0000256" key="3">
    <source>
        <dbReference type="ARBA" id="ARBA00022777"/>
    </source>
</evidence>
<dbReference type="GO" id="GO:0016798">
    <property type="term" value="F:hydrolase activity, acting on glycosyl bonds"/>
    <property type="evidence" value="ECO:0007669"/>
    <property type="project" value="UniProtKB-KW"/>
</dbReference>
<dbReference type="CDD" id="cd01941">
    <property type="entry name" value="YeiC_kinase_like"/>
    <property type="match status" value="1"/>
</dbReference>
<dbReference type="KEGG" id="aplc:110986192"/>
<keyword evidence="10" id="KW-1185">Reference proteome</keyword>
<keyword evidence="3" id="KW-0418">Kinase</keyword>
<keyword evidence="1" id="KW-0808">Transferase</keyword>
<dbReference type="HAMAP" id="MF_01876">
    <property type="entry name" value="PsiMP_glycosidase"/>
    <property type="match status" value="1"/>
</dbReference>
<feature type="region of interest" description="Disordered" evidence="8">
    <location>
        <begin position="363"/>
        <end position="385"/>
    </location>
</feature>
<evidence type="ECO:0000313" key="10">
    <source>
        <dbReference type="Proteomes" id="UP000694845"/>
    </source>
</evidence>
<evidence type="ECO:0000313" key="11">
    <source>
        <dbReference type="RefSeq" id="XP_022103566.1"/>
    </source>
</evidence>
<keyword evidence="6" id="KW-0456">Lyase</keyword>
<sequence>MACQLLHMSKVRVHQYQQVGKMQRMRILWQKGSCLNKFYNAICKRYSSTWKILGANDLLEYHPAVASALSKDEPVVALESTIITHGMPYPHNLRMAQEVESIVAQNGVTPATIALMNGKLLIGLRQTELQHLTECSGPIKASRRDIAWGLSQGLTGGTTVSGTMIGAHRAGIPVFVTGGIGGVHRGGEISMDVSADLTELGRTPMAVISAGIKSILDIPRTLEYLETEGVTVAAFGPSSYFPAFFTPSSGYQAPIHVKCARDAAELIDYNLSLELGSGILIGVPIPADLAAEGQAIEEAIKTVLQEASDKGIQGKDVTPYILERVNQITKGDSLKANIALIKNNADIGSKIALELSYIRNQKAHNRRTKHRHATTQDGKRQGRPVVIGGSNVDLMSSIRSQEIIYGDGTNPGSINVSLGGVGRNVADCMTRLGASPLFLSAIGRDSQGDMLLSLSSHMDTSCISVLDRYSTATYSCVLNSDGQLIIAVGDMDISSQITPEYVSQFEEELQSAPLVCIDGNIPTETIEYVCKFCDQNSIPVWYEPTCIDKSIKPFRSDCWKSLSYISPNVKELCMIADHLSGKAVTPFQDRFTLQEKMDMSIELSQKLLHHIYCVVVTLGEDGVLVCRNADAHHPFLVGSTSLRETTSRKSAVHYPACTAEKMASVSGAGDCLAGGMLAGIVRQASANECMLSGLIAARASIQSYLTVPPTISTLTQSGLPSWQSRQLQI</sequence>
<dbReference type="InterPro" id="IPR022830">
    <property type="entry name" value="Indigdn_synthA-like"/>
</dbReference>
<dbReference type="AlphaFoldDB" id="A0A8B7ZJU1"/>
<protein>
    <submittedName>
        <fullName evidence="11">Pseudouridine-metabolizing bifunctional protein C1861.05-like isoform X1</fullName>
    </submittedName>
</protein>
<dbReference type="RefSeq" id="XP_022103566.1">
    <property type="nucleotide sequence ID" value="XM_022247874.1"/>
</dbReference>
<proteinExistence type="inferred from homology"/>
<dbReference type="SUPFAM" id="SSF110581">
    <property type="entry name" value="Indigoidine synthase A-like"/>
    <property type="match status" value="1"/>
</dbReference>
<keyword evidence="2" id="KW-0479">Metal-binding</keyword>
<dbReference type="InterPro" id="IPR002173">
    <property type="entry name" value="Carboh/pur_kinase_PfkB_CS"/>
</dbReference>
<dbReference type="GO" id="GO:0004730">
    <property type="term" value="F:pseudouridylate synthase activity"/>
    <property type="evidence" value="ECO:0007669"/>
    <property type="project" value="InterPro"/>
</dbReference>
<dbReference type="Gene3D" id="3.40.1190.20">
    <property type="match status" value="1"/>
</dbReference>
<dbReference type="PROSITE" id="PS00583">
    <property type="entry name" value="PFKB_KINASES_1"/>
    <property type="match status" value="1"/>
</dbReference>
<dbReference type="GO" id="GO:0046872">
    <property type="term" value="F:metal ion binding"/>
    <property type="evidence" value="ECO:0007669"/>
    <property type="project" value="UniProtKB-KW"/>
</dbReference>
<evidence type="ECO:0000259" key="9">
    <source>
        <dbReference type="Pfam" id="PF00294"/>
    </source>
</evidence>
<keyword evidence="7" id="KW-0326">Glycosidase</keyword>
<dbReference type="InterPro" id="IPR011611">
    <property type="entry name" value="PfkB_dom"/>
</dbReference>
<dbReference type="GO" id="GO:0006796">
    <property type="term" value="P:phosphate-containing compound metabolic process"/>
    <property type="evidence" value="ECO:0007669"/>
    <property type="project" value="UniProtKB-ARBA"/>
</dbReference>
<evidence type="ECO:0000256" key="6">
    <source>
        <dbReference type="ARBA" id="ARBA00023239"/>
    </source>
</evidence>